<keyword evidence="2" id="KW-1185">Reference proteome</keyword>
<reference evidence="1 2" key="1">
    <citation type="submission" date="2023-12" db="EMBL/GenBank/DDBJ databases">
        <title>Genome sequencing and assembly of bacterial species from a model synthetic community.</title>
        <authorList>
            <person name="Hogle S.L."/>
        </authorList>
    </citation>
    <scope>NUCLEOTIDE SEQUENCE [LARGE SCALE GENOMIC DNA]</scope>
    <source>
        <strain evidence="1 2">HAMBI_3031</strain>
    </source>
</reference>
<proteinExistence type="predicted"/>
<evidence type="ECO:0000313" key="2">
    <source>
        <dbReference type="Proteomes" id="UP001325680"/>
    </source>
</evidence>
<sequence>MKKRLFFPVILLIFICACNKKVSIEGWTEGIKIPPPASVEKKPYTSTHIFEAKLRKTEFYTCMALTTACPKTCGASGEYARFEVTAYQTFLVNGEGGNEKLSSFSLHLSDYYKTDYSLNYVKFIRNLKNGDRVRFYIDYVYDPTKSVVFTDMKVLGFEKK</sequence>
<dbReference type="PROSITE" id="PS51257">
    <property type="entry name" value="PROKAR_LIPOPROTEIN"/>
    <property type="match status" value="1"/>
</dbReference>
<evidence type="ECO:0000313" key="1">
    <source>
        <dbReference type="EMBL" id="WQD37589.1"/>
    </source>
</evidence>
<organism evidence="1 2">
    <name type="scientific">Niabella yanshanensis</name>
    <dbReference type="NCBI Taxonomy" id="577386"/>
    <lineage>
        <taxon>Bacteria</taxon>
        <taxon>Pseudomonadati</taxon>
        <taxon>Bacteroidota</taxon>
        <taxon>Chitinophagia</taxon>
        <taxon>Chitinophagales</taxon>
        <taxon>Chitinophagaceae</taxon>
        <taxon>Niabella</taxon>
    </lineage>
</organism>
<dbReference type="RefSeq" id="WP_114791631.1">
    <property type="nucleotide sequence ID" value="NZ_CP139960.1"/>
</dbReference>
<gene>
    <name evidence="1" type="ORF">U0035_18105</name>
</gene>
<name>A0ABZ0W4W2_9BACT</name>
<accession>A0ABZ0W4W2</accession>
<dbReference type="Proteomes" id="UP001325680">
    <property type="component" value="Chromosome"/>
</dbReference>
<dbReference type="EMBL" id="CP139960">
    <property type="protein sequence ID" value="WQD37589.1"/>
    <property type="molecule type" value="Genomic_DNA"/>
</dbReference>
<protein>
    <recommendedName>
        <fullName evidence="3">Lipoprotein</fullName>
    </recommendedName>
</protein>
<evidence type="ECO:0008006" key="3">
    <source>
        <dbReference type="Google" id="ProtNLM"/>
    </source>
</evidence>